<protein>
    <recommendedName>
        <fullName evidence="9">Translation initiation factor 3 N-terminal domain-containing protein</fullName>
    </recommendedName>
</protein>
<evidence type="ECO:0000313" key="6">
    <source>
        <dbReference type="EMBL" id="SYW84318.1"/>
    </source>
</evidence>
<dbReference type="GO" id="GO:0005739">
    <property type="term" value="C:mitochondrion"/>
    <property type="evidence" value="ECO:0007669"/>
    <property type="project" value="TreeGrafter"/>
</dbReference>
<evidence type="ECO:0000256" key="3">
    <source>
        <dbReference type="ARBA" id="ARBA00022917"/>
    </source>
</evidence>
<dbReference type="SUPFAM" id="SSF55200">
    <property type="entry name" value="Translation initiation factor IF3, C-terminal domain"/>
    <property type="match status" value="1"/>
</dbReference>
<reference evidence="5" key="1">
    <citation type="submission" date="2016-04" db="EMBL/GenBank/DDBJ databases">
        <authorList>
            <person name="Evans L.H."/>
            <person name="Alamgir A."/>
            <person name="Owens N."/>
            <person name="Weber N.D."/>
            <person name="Virtaneva K."/>
            <person name="Barbian K."/>
            <person name="Babar A."/>
            <person name="Rosenke K."/>
        </authorList>
    </citation>
    <scope>NUCLEOTIDE SEQUENCE</scope>
    <source>
        <strain evidence="5">UB2112</strain>
    </source>
</reference>
<comment type="similarity">
    <text evidence="1">Belongs to the IF-3 family.</text>
</comment>
<organism evidence="5 7">
    <name type="scientific">Ustilago bromivora</name>
    <dbReference type="NCBI Taxonomy" id="307758"/>
    <lineage>
        <taxon>Eukaryota</taxon>
        <taxon>Fungi</taxon>
        <taxon>Dikarya</taxon>
        <taxon>Basidiomycota</taxon>
        <taxon>Ustilaginomycotina</taxon>
        <taxon>Ustilaginomycetes</taxon>
        <taxon>Ustilaginales</taxon>
        <taxon>Ustilaginaceae</taxon>
        <taxon>Ustilago</taxon>
    </lineage>
</organism>
<accession>A0A1K0GA06</accession>
<evidence type="ECO:0008006" key="9">
    <source>
        <dbReference type="Google" id="ProtNLM"/>
    </source>
</evidence>
<dbReference type="Proteomes" id="UP000658997">
    <property type="component" value="Unassembled WGS sequence"/>
</dbReference>
<dbReference type="GO" id="GO:0032790">
    <property type="term" value="P:ribosome disassembly"/>
    <property type="evidence" value="ECO:0007669"/>
    <property type="project" value="TreeGrafter"/>
</dbReference>
<evidence type="ECO:0000313" key="8">
    <source>
        <dbReference type="Proteomes" id="UP000658997"/>
    </source>
</evidence>
<evidence type="ECO:0000313" key="5">
    <source>
        <dbReference type="EMBL" id="SAM84662.1"/>
    </source>
</evidence>
<name>A0A1K0GA06_9BASI</name>
<dbReference type="InterPro" id="IPR001288">
    <property type="entry name" value="Translation_initiation_fac_3"/>
</dbReference>
<dbReference type="GO" id="GO:0043022">
    <property type="term" value="F:ribosome binding"/>
    <property type="evidence" value="ECO:0007669"/>
    <property type="project" value="TreeGrafter"/>
</dbReference>
<feature type="region of interest" description="Disordered" evidence="4">
    <location>
        <begin position="163"/>
        <end position="196"/>
    </location>
</feature>
<reference evidence="6" key="3">
    <citation type="submission" date="2018-08" db="EMBL/GenBank/DDBJ databases">
        <authorList>
            <person name="Guldener U."/>
        </authorList>
    </citation>
    <scope>NUCLEOTIDE SEQUENCE</scope>
    <source>
        <strain evidence="6">UB2</strain>
    </source>
</reference>
<proteinExistence type="inferred from homology"/>
<evidence type="ECO:0000313" key="7">
    <source>
        <dbReference type="Proteomes" id="UP000179920"/>
    </source>
</evidence>
<gene>
    <name evidence="6" type="ORF">UBRO2_05418</name>
    <name evidence="5" type="ORF">UBRO_06125</name>
</gene>
<dbReference type="Proteomes" id="UP000179920">
    <property type="component" value="Chromosome XV"/>
</dbReference>
<dbReference type="AlphaFoldDB" id="A0A1K0GA06"/>
<dbReference type="PANTHER" id="PTHR10938">
    <property type="entry name" value="TRANSLATION INITIATION FACTOR IF-3"/>
    <property type="match status" value="1"/>
</dbReference>
<keyword evidence="3" id="KW-0648">Protein biosynthesis</keyword>
<dbReference type="GO" id="GO:0070124">
    <property type="term" value="P:mitochondrial translational initiation"/>
    <property type="evidence" value="ECO:0007669"/>
    <property type="project" value="TreeGrafter"/>
</dbReference>
<sequence length="301" mass="32728">MRTQAKGTLRAVARGIEFPKPAFNLIRSTATSSRSLPTSTLPLVSGRAFSSSASIFAAASSSSAPFKDIPVKSPIRDEAILENSEYVRLVDPKSGALAGPFNTKQILSKLDRSKFWIQQVAPPQPDRATVEYDPSAPPSSVDVSALAQFPICKLIDKKEEFDKQRALKHKSSPSSSSSASTPSAGTSSGRTSKEVQLTWSVSSNDLAHKLSKAKKEMIKGARINLVVTTKAGGRKYIKGLNPKEDQKREELLKQIETFLCSPEESGEDGGEKQQPIARRLQDVDWQRGGSAAVMSFECFRK</sequence>
<evidence type="ECO:0000256" key="1">
    <source>
        <dbReference type="ARBA" id="ARBA00005439"/>
    </source>
</evidence>
<reference evidence="7" key="2">
    <citation type="submission" date="2016-04" db="EMBL/GenBank/DDBJ databases">
        <authorList>
            <person name="Guldener U."/>
            <person name="Guldener U."/>
        </authorList>
    </citation>
    <scope>NUCLEOTIDE SEQUENCE [LARGE SCALE GENOMIC DNA]</scope>
    <source>
        <strain evidence="7">UB2112</strain>
    </source>
</reference>
<feature type="compositionally biased region" description="Low complexity" evidence="4">
    <location>
        <begin position="172"/>
        <end position="189"/>
    </location>
</feature>
<keyword evidence="8" id="KW-1185">Reference proteome</keyword>
<evidence type="ECO:0000256" key="4">
    <source>
        <dbReference type="SAM" id="MobiDB-lite"/>
    </source>
</evidence>
<dbReference type="InterPro" id="IPR036788">
    <property type="entry name" value="T_IF-3_C_sf"/>
</dbReference>
<evidence type="ECO:0000256" key="2">
    <source>
        <dbReference type="ARBA" id="ARBA00022540"/>
    </source>
</evidence>
<dbReference type="OrthoDB" id="10257739at2759"/>
<dbReference type="GO" id="GO:0003743">
    <property type="term" value="F:translation initiation factor activity"/>
    <property type="evidence" value="ECO:0007669"/>
    <property type="project" value="UniProtKB-KW"/>
</dbReference>
<dbReference type="EMBL" id="ULHB01000166">
    <property type="protein sequence ID" value="SYW84318.1"/>
    <property type="molecule type" value="Genomic_DNA"/>
</dbReference>
<keyword evidence="2" id="KW-0396">Initiation factor</keyword>
<dbReference type="EMBL" id="LT558131">
    <property type="protein sequence ID" value="SAM84662.1"/>
    <property type="molecule type" value="Genomic_DNA"/>
</dbReference>
<dbReference type="Gene3D" id="3.30.110.10">
    <property type="entry name" value="Translation initiation factor 3 (IF-3), C-terminal domain"/>
    <property type="match status" value="1"/>
</dbReference>
<dbReference type="PANTHER" id="PTHR10938:SF0">
    <property type="entry name" value="TRANSLATION INITIATION FACTOR IF-3, MITOCHONDRIAL"/>
    <property type="match status" value="1"/>
</dbReference>